<dbReference type="EMBL" id="LCBC01000001">
    <property type="protein sequence ID" value="KKS05087.1"/>
    <property type="molecule type" value="Genomic_DNA"/>
</dbReference>
<organism evidence="2 3">
    <name type="scientific">Candidatus Curtissbacteria bacterium GW2011_GWA2_41_24</name>
    <dbReference type="NCBI Taxonomy" id="1618411"/>
    <lineage>
        <taxon>Bacteria</taxon>
        <taxon>Candidatus Curtissiibacteriota</taxon>
    </lineage>
</organism>
<evidence type="ECO:0000313" key="2">
    <source>
        <dbReference type="EMBL" id="KKS05087.1"/>
    </source>
</evidence>
<dbReference type="InterPro" id="IPR011646">
    <property type="entry name" value="KAP_P-loop"/>
</dbReference>
<dbReference type="AlphaFoldDB" id="A0A0G0VZF4"/>
<sequence length="716" mass="83732">MFQNDSPIKTKIEDLLSRTSFSKKFGQAIVDWSDENSLVIALYGSWGSGKSSIINLALEYIEKEHKFSSHNKKPIIFNFNPWNFTEQNQLVSIFLKELGKKIGRYSSSEDAKKVGSELITYSKFFLPLTLIPPVAPLAFFLNQVFEKVGFVTKEWGELKSKSLEDFKEDLGKNMKKLRKKIIVVIDDIDRLNKIEVRQIFQLVKLNANFPNMIYILPFDQEKVSEVLNEESFPGRDYLEKIIQVPFQVPAVEQVKLDSIFFKEIDKLVEPLPQKYWDEKYFGNMYFGCLRKYFTSIRQVKRFANSLHFNNSHLPNELNPVDLISLEAIRVFSPEMYDAIWRNKELFTETDSGFSSNARDKEGRKTRLDSLFEKTNPQYKDITKKVIIELFPQLQGVYGNTSYGSDWQDKWNKERRVASTYRFDKYFMFSLPEGEVSQEEIDKIVRKSNNTEAIEKILIDLTKKRKIKNFLEKLSLYLDDVPEKNVEPFVLAVFNLSDKLPREKGDFGLLDTESWCVRFSYHMLLKIKDLKKRKEVFLRLIEKSKSLGIPAQLASIEVRERKGKADKSEPLIEEKDLDLFSKTILEKIKRFANNHKLLEVPNMLYILYFWKDLSSVDEPKKYVEKLISTDKGAVRLIESVVYQQSSQTIGEYVATTTWQLNPKNLETFTNLDKLKQKVNKMSKKTIAELNERQRTGLKLFIESFNLNTKSFFKALEE</sequence>
<dbReference type="InterPro" id="IPR052754">
    <property type="entry name" value="NTPase_KAP_P-loop"/>
</dbReference>
<dbReference type="Gene3D" id="3.40.50.300">
    <property type="entry name" value="P-loop containing nucleotide triphosphate hydrolases"/>
    <property type="match status" value="1"/>
</dbReference>
<dbReference type="InterPro" id="IPR027417">
    <property type="entry name" value="P-loop_NTPase"/>
</dbReference>
<comment type="caution">
    <text evidence="2">The sequence shown here is derived from an EMBL/GenBank/DDBJ whole genome shotgun (WGS) entry which is preliminary data.</text>
</comment>
<evidence type="ECO:0000313" key="3">
    <source>
        <dbReference type="Proteomes" id="UP000034493"/>
    </source>
</evidence>
<reference evidence="2 3" key="1">
    <citation type="journal article" date="2015" name="Nature">
        <title>rRNA introns, odd ribosomes, and small enigmatic genomes across a large radiation of phyla.</title>
        <authorList>
            <person name="Brown C.T."/>
            <person name="Hug L.A."/>
            <person name="Thomas B.C."/>
            <person name="Sharon I."/>
            <person name="Castelle C.J."/>
            <person name="Singh A."/>
            <person name="Wilkins M.J."/>
            <person name="Williams K.H."/>
            <person name="Banfield J.F."/>
        </authorList>
    </citation>
    <scope>NUCLEOTIDE SEQUENCE [LARGE SCALE GENOMIC DNA]</scope>
</reference>
<dbReference type="Pfam" id="PF07693">
    <property type="entry name" value="KAP_NTPase"/>
    <property type="match status" value="1"/>
</dbReference>
<feature type="domain" description="KAP NTPase" evidence="1">
    <location>
        <begin position="18"/>
        <end position="307"/>
    </location>
</feature>
<dbReference type="Proteomes" id="UP000034493">
    <property type="component" value="Unassembled WGS sequence"/>
</dbReference>
<accession>A0A0G0VZF4</accession>
<dbReference type="PANTHER" id="PTHR22674">
    <property type="entry name" value="NTPASE, KAP FAMILY P-LOOP DOMAIN-CONTAINING 1"/>
    <property type="match status" value="1"/>
</dbReference>
<protein>
    <submittedName>
        <fullName evidence="2">KAP P-loop domain protein</fullName>
    </submittedName>
</protein>
<evidence type="ECO:0000259" key="1">
    <source>
        <dbReference type="Pfam" id="PF07693"/>
    </source>
</evidence>
<gene>
    <name evidence="2" type="ORF">UU56_C0001G0054</name>
</gene>
<proteinExistence type="predicted"/>
<dbReference type="SUPFAM" id="SSF52540">
    <property type="entry name" value="P-loop containing nucleoside triphosphate hydrolases"/>
    <property type="match status" value="1"/>
</dbReference>
<dbReference type="PANTHER" id="PTHR22674:SF6">
    <property type="entry name" value="NTPASE KAP FAMILY P-LOOP DOMAIN-CONTAINING PROTEIN 1"/>
    <property type="match status" value="1"/>
</dbReference>
<name>A0A0G0VZF4_9BACT</name>